<keyword evidence="1" id="KW-0418">Kinase</keyword>
<accession>A0AAD7Q6K3</accession>
<dbReference type="KEGG" id="qsa:O6P43_005659"/>
<dbReference type="EMBL" id="JARAOO010000003">
    <property type="protein sequence ID" value="KAJ7975792.1"/>
    <property type="molecule type" value="Genomic_DNA"/>
</dbReference>
<proteinExistence type="predicted"/>
<reference evidence="1" key="1">
    <citation type="journal article" date="2023" name="Science">
        <title>Elucidation of the pathway for biosynthesis of saponin adjuvants from the soapbark tree.</title>
        <authorList>
            <person name="Reed J."/>
            <person name="Orme A."/>
            <person name="El-Demerdash A."/>
            <person name="Owen C."/>
            <person name="Martin L.B.B."/>
            <person name="Misra R.C."/>
            <person name="Kikuchi S."/>
            <person name="Rejzek M."/>
            <person name="Martin A.C."/>
            <person name="Harkess A."/>
            <person name="Leebens-Mack J."/>
            <person name="Louveau T."/>
            <person name="Stephenson M.J."/>
            <person name="Osbourn A."/>
        </authorList>
    </citation>
    <scope>NUCLEOTIDE SEQUENCE</scope>
    <source>
        <strain evidence="1">S10</strain>
    </source>
</reference>
<organism evidence="1 2">
    <name type="scientific">Quillaja saponaria</name>
    <name type="common">Soap bark tree</name>
    <dbReference type="NCBI Taxonomy" id="32244"/>
    <lineage>
        <taxon>Eukaryota</taxon>
        <taxon>Viridiplantae</taxon>
        <taxon>Streptophyta</taxon>
        <taxon>Embryophyta</taxon>
        <taxon>Tracheophyta</taxon>
        <taxon>Spermatophyta</taxon>
        <taxon>Magnoliopsida</taxon>
        <taxon>eudicotyledons</taxon>
        <taxon>Gunneridae</taxon>
        <taxon>Pentapetalae</taxon>
        <taxon>rosids</taxon>
        <taxon>fabids</taxon>
        <taxon>Fabales</taxon>
        <taxon>Quillajaceae</taxon>
        <taxon>Quillaja</taxon>
    </lineage>
</organism>
<evidence type="ECO:0000313" key="2">
    <source>
        <dbReference type="Proteomes" id="UP001163823"/>
    </source>
</evidence>
<name>A0AAD7Q6K3_QUISA</name>
<keyword evidence="1" id="KW-0808">Transferase</keyword>
<protein>
    <submittedName>
        <fullName evidence="1">TGF-beta-activated kinase 1 and MAP3K7-binding protein like</fullName>
    </submittedName>
</protein>
<dbReference type="PANTHER" id="PTHR38225">
    <property type="entry name" value="PROTEIN, PUTATIVE-RELATED"/>
    <property type="match status" value="1"/>
</dbReference>
<evidence type="ECO:0000313" key="1">
    <source>
        <dbReference type="EMBL" id="KAJ7975792.1"/>
    </source>
</evidence>
<keyword evidence="2" id="KW-1185">Reference proteome</keyword>
<dbReference type="PANTHER" id="PTHR38225:SF4">
    <property type="entry name" value="PROTEIN, PUTATIVE-RELATED"/>
    <property type="match status" value="1"/>
</dbReference>
<gene>
    <name evidence="1" type="ORF">O6P43_005659</name>
</gene>
<dbReference type="Proteomes" id="UP001163823">
    <property type="component" value="Chromosome 3"/>
</dbReference>
<dbReference type="GO" id="GO:0016301">
    <property type="term" value="F:kinase activity"/>
    <property type="evidence" value="ECO:0007669"/>
    <property type="project" value="UniProtKB-KW"/>
</dbReference>
<dbReference type="AlphaFoldDB" id="A0AAD7Q6K3"/>
<comment type="caution">
    <text evidence="1">The sequence shown here is derived from an EMBL/GenBank/DDBJ whole genome shotgun (WGS) entry which is preliminary data.</text>
</comment>
<sequence length="117" mass="13535">MAASLSSFSATTLTRKPYLKVKNRGSLLQTKAQSFRDEGRQTNMVDANLSVLKERMEVVKVKEKLERCCKFEYGWNYGAVYDDHNYYKLKVKKREMLLSNLVELAGPTYGTNDWHMA</sequence>